<dbReference type="Proteomes" id="UP001152795">
    <property type="component" value="Unassembled WGS sequence"/>
</dbReference>
<gene>
    <name evidence="1" type="ORF">PACLA_8A008500</name>
</gene>
<sequence>MKLFGKQFLMVVIEFVAIQQFALIASKPDYEKASALVKKASEQSGNIDYASFCKTTGAGASKLGCQIKEMADVGLLVCLTSDVCDIQLGGELHSLNQIREAKLNVLDYHKQIIPGLKCGAKRSTDVKCSGYLVQWVPTDRGMMQTIRSAVVKDTISNLVDLVREFQPGQETRLKTADDLEKIRKFMKPCGSGYNRICDLQGFFMKTGGFVIADPEGVEFNTPLTGTCYDKDRYPTTQKVINGLTHLIAGITKK</sequence>
<organism evidence="1 2">
    <name type="scientific">Paramuricea clavata</name>
    <name type="common">Red gorgonian</name>
    <name type="synonym">Violescent sea-whip</name>
    <dbReference type="NCBI Taxonomy" id="317549"/>
    <lineage>
        <taxon>Eukaryota</taxon>
        <taxon>Metazoa</taxon>
        <taxon>Cnidaria</taxon>
        <taxon>Anthozoa</taxon>
        <taxon>Octocorallia</taxon>
        <taxon>Malacalcyonacea</taxon>
        <taxon>Plexauridae</taxon>
        <taxon>Paramuricea</taxon>
    </lineage>
</organism>
<keyword evidence="2" id="KW-1185">Reference proteome</keyword>
<reference evidence="1" key="1">
    <citation type="submission" date="2020-04" db="EMBL/GenBank/DDBJ databases">
        <authorList>
            <person name="Alioto T."/>
            <person name="Alioto T."/>
            <person name="Gomez Garrido J."/>
        </authorList>
    </citation>
    <scope>NUCLEOTIDE SEQUENCE</scope>
    <source>
        <strain evidence="1">A484AB</strain>
    </source>
</reference>
<protein>
    <submittedName>
        <fullName evidence="1">Uncharacterized protein</fullName>
    </submittedName>
</protein>
<dbReference type="OrthoDB" id="10471323at2759"/>
<evidence type="ECO:0000313" key="2">
    <source>
        <dbReference type="Proteomes" id="UP001152795"/>
    </source>
</evidence>
<accession>A0A6S7K791</accession>
<dbReference type="EMBL" id="CACRXK020023415">
    <property type="protein sequence ID" value="CAB4037740.1"/>
    <property type="molecule type" value="Genomic_DNA"/>
</dbReference>
<name>A0A6S7K791_PARCT</name>
<evidence type="ECO:0000313" key="1">
    <source>
        <dbReference type="EMBL" id="CAB4037740.1"/>
    </source>
</evidence>
<proteinExistence type="predicted"/>
<dbReference type="AlphaFoldDB" id="A0A6S7K791"/>
<comment type="caution">
    <text evidence="1">The sequence shown here is derived from an EMBL/GenBank/DDBJ whole genome shotgun (WGS) entry which is preliminary data.</text>
</comment>